<feature type="domain" description="C2H2-type" evidence="14">
    <location>
        <begin position="592"/>
        <end position="619"/>
    </location>
</feature>
<dbReference type="Proteomes" id="UP000694569">
    <property type="component" value="Unplaced"/>
</dbReference>
<accession>A0A8C5M7R4</accession>
<dbReference type="PROSITE" id="PS00028">
    <property type="entry name" value="ZINC_FINGER_C2H2_1"/>
    <property type="match status" value="6"/>
</dbReference>
<dbReference type="SUPFAM" id="SSF57667">
    <property type="entry name" value="beta-beta-alpha zinc fingers"/>
    <property type="match status" value="5"/>
</dbReference>
<dbReference type="InterPro" id="IPR041697">
    <property type="entry name" value="Znf-C2H2_11"/>
</dbReference>
<evidence type="ECO:0000256" key="12">
    <source>
        <dbReference type="PROSITE-ProRule" id="PRU00042"/>
    </source>
</evidence>
<dbReference type="FunFam" id="3.30.160.60:FF:000839">
    <property type="entry name" value="Zinc finger protein 691"/>
    <property type="match status" value="1"/>
</dbReference>
<name>A0A8C5M7R4_9ANUR</name>
<evidence type="ECO:0000256" key="6">
    <source>
        <dbReference type="ARBA" id="ARBA00022771"/>
    </source>
</evidence>
<reference evidence="15" key="1">
    <citation type="submission" date="2025-08" db="UniProtKB">
        <authorList>
            <consortium name="Ensembl"/>
        </authorList>
    </citation>
    <scope>IDENTIFICATION</scope>
</reference>
<evidence type="ECO:0000256" key="2">
    <source>
        <dbReference type="ARBA" id="ARBA00004123"/>
    </source>
</evidence>
<dbReference type="PANTHER" id="PTHR24388:SF96">
    <property type="entry name" value="GENE, 32687-RELATED"/>
    <property type="match status" value="1"/>
</dbReference>
<dbReference type="FunFam" id="3.30.160.60:FF:002090">
    <property type="entry name" value="Zinc finger protein 473"/>
    <property type="match status" value="1"/>
</dbReference>
<keyword evidence="11" id="KW-0539">Nucleus</keyword>
<evidence type="ECO:0000256" key="7">
    <source>
        <dbReference type="ARBA" id="ARBA00022833"/>
    </source>
</evidence>
<dbReference type="Pfam" id="PF16622">
    <property type="entry name" value="zf-C2H2_11"/>
    <property type="match status" value="1"/>
</dbReference>
<feature type="domain" description="C2H2-type" evidence="14">
    <location>
        <begin position="620"/>
        <end position="647"/>
    </location>
</feature>
<evidence type="ECO:0000256" key="9">
    <source>
        <dbReference type="ARBA" id="ARBA00023125"/>
    </source>
</evidence>
<sequence length="707" mass="79445">MMTERILDLTLEVNYLLTGEDYIVVKRCSEPDLQSSSPLASDVPCRTQSPGRKTSPHSLIHERNNDHKILEMTNKIIHLLTGEGRRIFRFLAPELVSLTVLTMTNKNRYQKTEKILDLTLEVNYLLTGEVLGYIHRFSELYKDVAMEALQPHNSSLDGSMTRPEAEGFHNHVPSPNQEGTISHRGNDVESESTSIHILEESSSSCEEDTNVYPSTDYTETEQPSAFIKAHEAPHEEENVADADMYIHTEYAQTEDTLPSCKEGNRKNTTMYTKGTSCDATENLDSSEGNNIDASVYTHTTGYPSTRIKEEPSPYVDVTDGDVYESTEYTQIEYLSTHIKGEPTSCEEDLTGMDSCITIGHTQADYPTAHVKEESTLYEGGNLTATDGRVPMDHALAQYPYTHINEEPTSRGEGDLTIPEMQTPYLTGMLNNSDLMGPEVSAMGSDCGEGFSRDTNFNQHPYFHPALHLLQLPKAPQEKKSFSCPECGKCFKQELALKLHQRNHAGEKPYGFLGRDKPLGQASDYQGPQCAHTKKTYSCSECGKCFGHMAHLRRHQVNHMGGKFFPCSDCGKWFSSRSNLNTHQRIHTGEKPFSCLECGKCFTDGANLTHHQLIHTGEKPFSCTVCGKSFAHKTKLTSHQWIHTGEKAFSCPKCGRCFSRKFSLNRHQWVHTGEKAFPCPKCGRYFSSKFSLTRHQRVHVEPETFSCP</sequence>
<dbReference type="PROSITE" id="PS50157">
    <property type="entry name" value="ZINC_FINGER_C2H2_2"/>
    <property type="match status" value="7"/>
</dbReference>
<feature type="domain" description="C2H2-type" evidence="14">
    <location>
        <begin position="564"/>
        <end position="591"/>
    </location>
</feature>
<dbReference type="FunFam" id="3.30.160.60:FF:002716">
    <property type="entry name" value="Zinc finger protein 212"/>
    <property type="match status" value="1"/>
</dbReference>
<dbReference type="Ensembl" id="ENSLLET00000011137.1">
    <property type="protein sequence ID" value="ENSLLEP00000010720.1"/>
    <property type="gene ID" value="ENSLLEG00000006762.1"/>
</dbReference>
<dbReference type="FunFam" id="3.30.160.60:FF:000322">
    <property type="entry name" value="GDNF-inducible zinc finger protein 1"/>
    <property type="match status" value="1"/>
</dbReference>
<evidence type="ECO:0000256" key="3">
    <source>
        <dbReference type="ARBA" id="ARBA00006991"/>
    </source>
</evidence>
<evidence type="ECO:0000256" key="8">
    <source>
        <dbReference type="ARBA" id="ARBA00023015"/>
    </source>
</evidence>
<dbReference type="AlphaFoldDB" id="A0A8C5M7R4"/>
<feature type="domain" description="C2H2-type" evidence="14">
    <location>
        <begin position="648"/>
        <end position="675"/>
    </location>
</feature>
<organism evidence="15 16">
    <name type="scientific">Leptobrachium leishanense</name>
    <name type="common">Leishan spiny toad</name>
    <dbReference type="NCBI Taxonomy" id="445787"/>
    <lineage>
        <taxon>Eukaryota</taxon>
        <taxon>Metazoa</taxon>
        <taxon>Chordata</taxon>
        <taxon>Craniata</taxon>
        <taxon>Vertebrata</taxon>
        <taxon>Euteleostomi</taxon>
        <taxon>Amphibia</taxon>
        <taxon>Batrachia</taxon>
        <taxon>Anura</taxon>
        <taxon>Pelobatoidea</taxon>
        <taxon>Megophryidae</taxon>
        <taxon>Leptobrachium</taxon>
    </lineage>
</organism>
<dbReference type="InterPro" id="IPR013087">
    <property type="entry name" value="Znf_C2H2_type"/>
</dbReference>
<dbReference type="InterPro" id="IPR036236">
    <property type="entry name" value="Znf_C2H2_sf"/>
</dbReference>
<keyword evidence="10" id="KW-0804">Transcription</keyword>
<dbReference type="GeneTree" id="ENSGT01150000286958"/>
<proteinExistence type="inferred from homology"/>
<dbReference type="GO" id="GO:0008270">
    <property type="term" value="F:zinc ion binding"/>
    <property type="evidence" value="ECO:0007669"/>
    <property type="project" value="UniProtKB-KW"/>
</dbReference>
<evidence type="ECO:0000259" key="14">
    <source>
        <dbReference type="PROSITE" id="PS50157"/>
    </source>
</evidence>
<dbReference type="GO" id="GO:0005634">
    <property type="term" value="C:nucleus"/>
    <property type="evidence" value="ECO:0007669"/>
    <property type="project" value="UniProtKB-SubCell"/>
</dbReference>
<evidence type="ECO:0000313" key="15">
    <source>
        <dbReference type="Ensembl" id="ENSLLEP00000010720.1"/>
    </source>
</evidence>
<keyword evidence="5" id="KW-0677">Repeat</keyword>
<keyword evidence="7" id="KW-0862">Zinc</keyword>
<evidence type="ECO:0000256" key="5">
    <source>
        <dbReference type="ARBA" id="ARBA00022737"/>
    </source>
</evidence>
<evidence type="ECO:0000256" key="10">
    <source>
        <dbReference type="ARBA" id="ARBA00023163"/>
    </source>
</evidence>
<feature type="domain" description="C2H2-type" evidence="14">
    <location>
        <begin position="481"/>
        <end position="508"/>
    </location>
</feature>
<reference evidence="15" key="2">
    <citation type="submission" date="2025-09" db="UniProtKB">
        <authorList>
            <consortium name="Ensembl"/>
        </authorList>
    </citation>
    <scope>IDENTIFICATION</scope>
</reference>
<evidence type="ECO:0000256" key="1">
    <source>
        <dbReference type="ARBA" id="ARBA00003767"/>
    </source>
</evidence>
<dbReference type="GO" id="GO:0000978">
    <property type="term" value="F:RNA polymerase II cis-regulatory region sequence-specific DNA binding"/>
    <property type="evidence" value="ECO:0007669"/>
    <property type="project" value="TreeGrafter"/>
</dbReference>
<evidence type="ECO:0000256" key="4">
    <source>
        <dbReference type="ARBA" id="ARBA00022723"/>
    </source>
</evidence>
<dbReference type="Pfam" id="PF00096">
    <property type="entry name" value="zf-C2H2"/>
    <property type="match status" value="6"/>
</dbReference>
<keyword evidence="8" id="KW-0805">Transcription regulation</keyword>
<dbReference type="Gene3D" id="3.30.160.60">
    <property type="entry name" value="Classic Zinc Finger"/>
    <property type="match status" value="7"/>
</dbReference>
<keyword evidence="9" id="KW-0238">DNA-binding</keyword>
<dbReference type="FunFam" id="3.30.160.60:FF:000739">
    <property type="entry name" value="Zgc:171418 protein"/>
    <property type="match status" value="1"/>
</dbReference>
<feature type="region of interest" description="Disordered" evidence="13">
    <location>
        <begin position="32"/>
        <end position="59"/>
    </location>
</feature>
<dbReference type="SMART" id="SM00355">
    <property type="entry name" value="ZnF_C2H2"/>
    <property type="match status" value="7"/>
</dbReference>
<dbReference type="PANTHER" id="PTHR24388">
    <property type="entry name" value="ZINC FINGER PROTEIN"/>
    <property type="match status" value="1"/>
</dbReference>
<comment type="subcellular location">
    <subcellularLocation>
        <location evidence="2">Nucleus</location>
    </subcellularLocation>
</comment>
<dbReference type="InterPro" id="IPR050527">
    <property type="entry name" value="Snail/Krueppel_Znf"/>
</dbReference>
<comment type="similarity">
    <text evidence="3">Belongs to the krueppel C2H2-type zinc-finger protein family.</text>
</comment>
<keyword evidence="6 12" id="KW-0863">Zinc-finger</keyword>
<keyword evidence="4" id="KW-0479">Metal-binding</keyword>
<feature type="domain" description="C2H2-type" evidence="14">
    <location>
        <begin position="676"/>
        <end position="703"/>
    </location>
</feature>
<evidence type="ECO:0000313" key="16">
    <source>
        <dbReference type="Proteomes" id="UP000694569"/>
    </source>
</evidence>
<evidence type="ECO:0000256" key="11">
    <source>
        <dbReference type="ARBA" id="ARBA00023242"/>
    </source>
</evidence>
<comment type="function">
    <text evidence="1">May be involved in transcriptional regulation.</text>
</comment>
<evidence type="ECO:0000256" key="13">
    <source>
        <dbReference type="SAM" id="MobiDB-lite"/>
    </source>
</evidence>
<protein>
    <recommendedName>
        <fullName evidence="14">C2H2-type domain-containing protein</fullName>
    </recommendedName>
</protein>
<dbReference type="FunFam" id="3.30.160.60:FF:000100">
    <property type="entry name" value="Zinc finger 45-like"/>
    <property type="match status" value="1"/>
</dbReference>
<dbReference type="GO" id="GO:0000981">
    <property type="term" value="F:DNA-binding transcription factor activity, RNA polymerase II-specific"/>
    <property type="evidence" value="ECO:0007669"/>
    <property type="project" value="TreeGrafter"/>
</dbReference>
<keyword evidence="16" id="KW-1185">Reference proteome</keyword>
<dbReference type="FunFam" id="3.30.160.60:FF:000710">
    <property type="entry name" value="Zinc finger protein 768"/>
    <property type="match status" value="1"/>
</dbReference>
<feature type="domain" description="C2H2-type" evidence="14">
    <location>
        <begin position="536"/>
        <end position="563"/>
    </location>
</feature>